<dbReference type="Gene3D" id="1.20.58.300">
    <property type="entry name" value="FlgN-like"/>
    <property type="match status" value="1"/>
</dbReference>
<keyword evidence="1" id="KW-1005">Bacterial flagellum biogenesis</keyword>
<dbReference type="AlphaFoldDB" id="A0A917D6X3"/>
<keyword evidence="3" id="KW-1185">Reference proteome</keyword>
<dbReference type="Proteomes" id="UP000616608">
    <property type="component" value="Unassembled WGS sequence"/>
</dbReference>
<dbReference type="Pfam" id="PF05130">
    <property type="entry name" value="FlgN"/>
    <property type="match status" value="1"/>
</dbReference>
<evidence type="ECO:0008006" key="4">
    <source>
        <dbReference type="Google" id="ProtNLM"/>
    </source>
</evidence>
<gene>
    <name evidence="2" type="ORF">GCM10007425_04370</name>
</gene>
<dbReference type="EMBL" id="BMJT01000001">
    <property type="protein sequence ID" value="GGG13185.1"/>
    <property type="molecule type" value="Genomic_DNA"/>
</dbReference>
<dbReference type="GO" id="GO:0044780">
    <property type="term" value="P:bacterial-type flagellum assembly"/>
    <property type="evidence" value="ECO:0007669"/>
    <property type="project" value="InterPro"/>
</dbReference>
<comment type="caution">
    <text evidence="2">The sequence shown here is derived from an EMBL/GenBank/DDBJ whole genome shotgun (WGS) entry which is preliminary data.</text>
</comment>
<proteinExistence type="predicted"/>
<accession>A0A917D6X3</accession>
<dbReference type="RefSeq" id="WP_188613372.1">
    <property type="nucleotide sequence ID" value="NZ_BMJT01000001.1"/>
</dbReference>
<reference evidence="2" key="2">
    <citation type="submission" date="2020-09" db="EMBL/GenBank/DDBJ databases">
        <authorList>
            <person name="Sun Q."/>
            <person name="Zhou Y."/>
        </authorList>
    </citation>
    <scope>NUCLEOTIDE SEQUENCE</scope>
    <source>
        <strain evidence="2">CGMCC 1.15760</strain>
    </source>
</reference>
<dbReference type="SUPFAM" id="SSF140566">
    <property type="entry name" value="FlgN-like"/>
    <property type="match status" value="1"/>
</dbReference>
<dbReference type="InterPro" id="IPR036679">
    <property type="entry name" value="FlgN-like_sf"/>
</dbReference>
<evidence type="ECO:0000313" key="3">
    <source>
        <dbReference type="Proteomes" id="UP000616608"/>
    </source>
</evidence>
<evidence type="ECO:0000256" key="1">
    <source>
        <dbReference type="ARBA" id="ARBA00022795"/>
    </source>
</evidence>
<reference evidence="2" key="1">
    <citation type="journal article" date="2014" name="Int. J. Syst. Evol. Microbiol.">
        <title>Complete genome sequence of Corynebacterium casei LMG S-19264T (=DSM 44701T), isolated from a smear-ripened cheese.</title>
        <authorList>
            <consortium name="US DOE Joint Genome Institute (JGI-PGF)"/>
            <person name="Walter F."/>
            <person name="Albersmeier A."/>
            <person name="Kalinowski J."/>
            <person name="Ruckert C."/>
        </authorList>
    </citation>
    <scope>NUCLEOTIDE SEQUENCE</scope>
    <source>
        <strain evidence="2">CGMCC 1.15760</strain>
    </source>
</reference>
<name>A0A917D6X3_9BACI</name>
<organism evidence="2 3">
    <name type="scientific">Lysinibacillus alkalisoli</name>
    <dbReference type="NCBI Taxonomy" id="1911548"/>
    <lineage>
        <taxon>Bacteria</taxon>
        <taxon>Bacillati</taxon>
        <taxon>Bacillota</taxon>
        <taxon>Bacilli</taxon>
        <taxon>Bacillales</taxon>
        <taxon>Bacillaceae</taxon>
        <taxon>Lysinibacillus</taxon>
    </lineage>
</organism>
<dbReference type="InterPro" id="IPR007809">
    <property type="entry name" value="FlgN-like"/>
</dbReference>
<protein>
    <recommendedName>
        <fullName evidence="4">Flagellar protein FlgN</fullName>
    </recommendedName>
</protein>
<evidence type="ECO:0000313" key="2">
    <source>
        <dbReference type="EMBL" id="GGG13185.1"/>
    </source>
</evidence>
<sequence length="163" mass="18824">MDKILQNLSNLTRMHKSLLELMTAKTEHLIHDNIDELDAIIKKEQKHIAAIEQLEQQRQRMVTDYLKANGFAHSAAPTVEELLVAANEQERNEITQFRAQLLQTIEDIKIVNKQNQKLVYQSLQLVNMTLDLLQPTPPVNQTMNYSSKEVRQPTNMASKTYEV</sequence>